<gene>
    <name evidence="1" type="ORF">HMPREF3195_01520</name>
</gene>
<protein>
    <submittedName>
        <fullName evidence="1">Erm Leader peptide</fullName>
    </submittedName>
</protein>
<evidence type="ECO:0000313" key="1">
    <source>
        <dbReference type="EMBL" id="KXI10970.1"/>
    </source>
</evidence>
<dbReference type="PATRIC" id="fig|1261.5.peg.1525"/>
<dbReference type="Proteomes" id="UP000070326">
    <property type="component" value="Unassembled WGS sequence"/>
</dbReference>
<dbReference type="EMBL" id="LSQZ01000084">
    <property type="protein sequence ID" value="KXI10970.1"/>
    <property type="molecule type" value="Genomic_DNA"/>
</dbReference>
<dbReference type="STRING" id="1261.HMPREF3195_01520"/>
<evidence type="ECO:0000313" key="2">
    <source>
        <dbReference type="Proteomes" id="UP000070326"/>
    </source>
</evidence>
<dbReference type="Pfam" id="PF08253">
    <property type="entry name" value="Leader_Erm"/>
    <property type="match status" value="1"/>
</dbReference>
<dbReference type="InterPro" id="IPR013204">
    <property type="entry name" value="Leader_Erm"/>
</dbReference>
<dbReference type="NCBIfam" id="NF033690">
    <property type="entry name" value="ErmCL_fam_lead"/>
    <property type="match status" value="1"/>
</dbReference>
<organism evidence="1 2">
    <name type="scientific">Peptostreptococcus anaerobius</name>
    <dbReference type="NCBI Taxonomy" id="1261"/>
    <lineage>
        <taxon>Bacteria</taxon>
        <taxon>Bacillati</taxon>
        <taxon>Bacillota</taxon>
        <taxon>Clostridia</taxon>
        <taxon>Peptostreptococcales</taxon>
        <taxon>Peptostreptococcaceae</taxon>
        <taxon>Peptostreptococcus</taxon>
    </lineage>
</organism>
<accession>A0A135YNJ9</accession>
<comment type="caution">
    <text evidence="1">The sequence shown here is derived from an EMBL/GenBank/DDBJ whole genome shotgun (WGS) entry which is preliminary data.</text>
</comment>
<proteinExistence type="predicted"/>
<dbReference type="InterPro" id="IPR053643">
    <property type="entry name" value="23S_rRNA_methylase_reg"/>
</dbReference>
<reference evidence="1 2" key="1">
    <citation type="submission" date="2016-02" db="EMBL/GenBank/DDBJ databases">
        <authorList>
            <person name="Wen L."/>
            <person name="He K."/>
            <person name="Yang H."/>
        </authorList>
    </citation>
    <scope>NUCLEOTIDE SEQUENCE [LARGE SCALE GENOMIC DNA]</scope>
    <source>
        <strain evidence="1 2">MJR8628A</strain>
    </source>
</reference>
<sequence length="28" mass="3301">MKKIKGGKGMGMFSIFVIERFHYQPNQK</sequence>
<dbReference type="AlphaFoldDB" id="A0A135YNJ9"/>
<name>A0A135YNJ9_9FIRM</name>